<gene>
    <name evidence="3" type="ORF">M0R45_030878</name>
</gene>
<accession>A0AAW1WED6</accession>
<organism evidence="3 4">
    <name type="scientific">Rubus argutus</name>
    <name type="common">Southern blackberry</name>
    <dbReference type="NCBI Taxonomy" id="59490"/>
    <lineage>
        <taxon>Eukaryota</taxon>
        <taxon>Viridiplantae</taxon>
        <taxon>Streptophyta</taxon>
        <taxon>Embryophyta</taxon>
        <taxon>Tracheophyta</taxon>
        <taxon>Spermatophyta</taxon>
        <taxon>Magnoliopsida</taxon>
        <taxon>eudicotyledons</taxon>
        <taxon>Gunneridae</taxon>
        <taxon>Pentapetalae</taxon>
        <taxon>rosids</taxon>
        <taxon>fabids</taxon>
        <taxon>Rosales</taxon>
        <taxon>Rosaceae</taxon>
        <taxon>Rosoideae</taxon>
        <taxon>Rosoideae incertae sedis</taxon>
        <taxon>Rubus</taxon>
    </lineage>
</organism>
<dbReference type="EMBL" id="JBEDUW010000006">
    <property type="protein sequence ID" value="KAK9922413.1"/>
    <property type="molecule type" value="Genomic_DNA"/>
</dbReference>
<dbReference type="Proteomes" id="UP001457282">
    <property type="component" value="Unassembled WGS sequence"/>
</dbReference>
<keyword evidence="1" id="KW-0175">Coiled coil</keyword>
<feature type="coiled-coil region" evidence="1">
    <location>
        <begin position="67"/>
        <end position="94"/>
    </location>
</feature>
<proteinExistence type="predicted"/>
<protein>
    <submittedName>
        <fullName evidence="3">Uncharacterized protein</fullName>
    </submittedName>
</protein>
<comment type="caution">
    <text evidence="3">The sequence shown here is derived from an EMBL/GenBank/DDBJ whole genome shotgun (WGS) entry which is preliminary data.</text>
</comment>
<evidence type="ECO:0000313" key="4">
    <source>
        <dbReference type="Proteomes" id="UP001457282"/>
    </source>
</evidence>
<feature type="region of interest" description="Disordered" evidence="2">
    <location>
        <begin position="119"/>
        <end position="145"/>
    </location>
</feature>
<name>A0AAW1WED6_RUBAR</name>
<reference evidence="3 4" key="1">
    <citation type="journal article" date="2023" name="G3 (Bethesda)">
        <title>A chromosome-length genome assembly and annotation of blackberry (Rubus argutus, cv. 'Hillquist').</title>
        <authorList>
            <person name="Bruna T."/>
            <person name="Aryal R."/>
            <person name="Dudchenko O."/>
            <person name="Sargent D.J."/>
            <person name="Mead D."/>
            <person name="Buti M."/>
            <person name="Cavallini A."/>
            <person name="Hytonen T."/>
            <person name="Andres J."/>
            <person name="Pham M."/>
            <person name="Weisz D."/>
            <person name="Mascagni F."/>
            <person name="Usai G."/>
            <person name="Natali L."/>
            <person name="Bassil N."/>
            <person name="Fernandez G.E."/>
            <person name="Lomsadze A."/>
            <person name="Armour M."/>
            <person name="Olukolu B."/>
            <person name="Poorten T."/>
            <person name="Britton C."/>
            <person name="Davik J."/>
            <person name="Ashrafi H."/>
            <person name="Aiden E.L."/>
            <person name="Borodovsky M."/>
            <person name="Worthington M."/>
        </authorList>
    </citation>
    <scope>NUCLEOTIDE SEQUENCE [LARGE SCALE GENOMIC DNA]</scope>
    <source>
        <strain evidence="3">PI 553951</strain>
    </source>
</reference>
<keyword evidence="4" id="KW-1185">Reference proteome</keyword>
<evidence type="ECO:0000256" key="2">
    <source>
        <dbReference type="SAM" id="MobiDB-lite"/>
    </source>
</evidence>
<dbReference type="AlphaFoldDB" id="A0AAW1WED6"/>
<evidence type="ECO:0000313" key="3">
    <source>
        <dbReference type="EMBL" id="KAK9922413.1"/>
    </source>
</evidence>
<sequence>MPPWSIYLVGLGDEHKFEHVDIPRDIEYNYVVVPNKVKMVAVGTVVGLLQQIAGLTSIAMKQSLAARDALLRIKEEHTRQIDAKRDEIENLKKLVGVLALGGLLYPTSKMDAVKLKSLPTGFSSEGESSDDDDSRSDGACARGQV</sequence>
<evidence type="ECO:0000256" key="1">
    <source>
        <dbReference type="SAM" id="Coils"/>
    </source>
</evidence>